<dbReference type="GO" id="GO:0004540">
    <property type="term" value="F:RNA nuclease activity"/>
    <property type="evidence" value="ECO:0007669"/>
    <property type="project" value="TreeGrafter"/>
</dbReference>
<dbReference type="EMBL" id="CDSF01000092">
    <property type="protein sequence ID" value="CEO99678.1"/>
    <property type="molecule type" value="Genomic_DNA"/>
</dbReference>
<dbReference type="GO" id="GO:0006396">
    <property type="term" value="P:RNA processing"/>
    <property type="evidence" value="ECO:0007669"/>
    <property type="project" value="TreeGrafter"/>
</dbReference>
<evidence type="ECO:0000256" key="3">
    <source>
        <dbReference type="PROSITE-ProRule" id="PRU00023"/>
    </source>
</evidence>
<evidence type="ECO:0000256" key="4">
    <source>
        <dbReference type="SAM" id="MobiDB-lite"/>
    </source>
</evidence>
<dbReference type="PANTHER" id="PTHR24141">
    <property type="entry name" value="2-5A-DEPENDENT RIBONUCLEASE"/>
    <property type="match status" value="1"/>
</dbReference>
<dbReference type="Gene3D" id="1.25.40.20">
    <property type="entry name" value="Ankyrin repeat-containing domain"/>
    <property type="match status" value="4"/>
</dbReference>
<dbReference type="Pfam" id="PF12796">
    <property type="entry name" value="Ank_2"/>
    <property type="match status" value="2"/>
</dbReference>
<reference evidence="5 6" key="1">
    <citation type="submission" date="2015-02" db="EMBL/GenBank/DDBJ databases">
        <authorList>
            <person name="Chooi Y.-H."/>
        </authorList>
    </citation>
    <scope>NUCLEOTIDE SEQUENCE [LARGE SCALE GENOMIC DNA]</scope>
    <source>
        <strain evidence="5">E3</strain>
    </source>
</reference>
<protein>
    <submittedName>
        <fullName evidence="5">Uncharacterized protein</fullName>
    </submittedName>
</protein>
<evidence type="ECO:0000256" key="2">
    <source>
        <dbReference type="ARBA" id="ARBA00023043"/>
    </source>
</evidence>
<evidence type="ECO:0000256" key="1">
    <source>
        <dbReference type="ARBA" id="ARBA00022737"/>
    </source>
</evidence>
<keyword evidence="6" id="KW-1185">Reference proteome</keyword>
<feature type="repeat" description="ANK" evidence="3">
    <location>
        <begin position="285"/>
        <end position="306"/>
    </location>
</feature>
<dbReference type="SUPFAM" id="SSF48403">
    <property type="entry name" value="Ankyrin repeat"/>
    <property type="match status" value="1"/>
</dbReference>
<dbReference type="SMART" id="SM00248">
    <property type="entry name" value="ANK"/>
    <property type="match status" value="7"/>
</dbReference>
<dbReference type="PANTHER" id="PTHR24141:SF1">
    <property type="entry name" value="2-5A-DEPENDENT RIBONUCLEASE"/>
    <property type="match status" value="1"/>
</dbReference>
<dbReference type="Pfam" id="PF00023">
    <property type="entry name" value="Ank"/>
    <property type="match status" value="1"/>
</dbReference>
<dbReference type="PROSITE" id="PS50297">
    <property type="entry name" value="ANK_REP_REGION"/>
    <property type="match status" value="3"/>
</dbReference>
<feature type="repeat" description="ANK" evidence="3">
    <location>
        <begin position="424"/>
        <end position="457"/>
    </location>
</feature>
<dbReference type="InterPro" id="IPR036770">
    <property type="entry name" value="Ankyrin_rpt-contain_sf"/>
</dbReference>
<dbReference type="PROSITE" id="PS50088">
    <property type="entry name" value="ANK_REPEAT"/>
    <property type="match status" value="4"/>
</dbReference>
<keyword evidence="1" id="KW-0677">Repeat</keyword>
<dbReference type="STRING" id="37360.A0A0G4IWI7"/>
<keyword evidence="2 3" id="KW-0040">ANK repeat</keyword>
<dbReference type="InterPro" id="IPR002110">
    <property type="entry name" value="Ankyrin_rpt"/>
</dbReference>
<feature type="region of interest" description="Disordered" evidence="4">
    <location>
        <begin position="1"/>
        <end position="24"/>
    </location>
</feature>
<dbReference type="OrthoDB" id="20872at2759"/>
<dbReference type="Gene3D" id="3.30.710.10">
    <property type="entry name" value="Potassium Channel Kv1.1, Chain A"/>
    <property type="match status" value="1"/>
</dbReference>
<dbReference type="AlphaFoldDB" id="A0A0G4IWI7"/>
<feature type="repeat" description="ANK" evidence="3">
    <location>
        <begin position="322"/>
        <end position="342"/>
    </location>
</feature>
<gene>
    <name evidence="5" type="ORF">PBRA_007411</name>
</gene>
<name>A0A0G4IWI7_PLABS</name>
<feature type="repeat" description="ANK" evidence="3">
    <location>
        <begin position="356"/>
        <end position="389"/>
    </location>
</feature>
<proteinExistence type="predicted"/>
<dbReference type="Proteomes" id="UP000039324">
    <property type="component" value="Unassembled WGS sequence"/>
</dbReference>
<evidence type="ECO:0000313" key="6">
    <source>
        <dbReference type="Proteomes" id="UP000039324"/>
    </source>
</evidence>
<sequence>MPTGRPGSGGRKSRLPRAESRDCQCPPPVHLQVRDPGIGPGRGDCAPEIASLTMRSGRCSALLFVHLILVACSQTGDGADAVTIILRSCDGGVVHRVKVQDIIDHSPVMKNLVEGVGTGGTVPLHGIASNETQLIADFVTGFAVHQTDEASQWVQDRLNGTRDDDLGRLLMAADYLAMRSLMVAIASMNRPGIPRICETSLPEHAAGLFAGLCRLDQVANTISQKAIAKHVRVLFVTGGNGTLVNSGEWDGAMNVLHWAASNDERLVVDLLLSVPEIDVNVRDPYWKTPLHYAAVEGHTPIVRLLLVRCARGRINVNARDHENRTALHDAASEGNVDVVKLLCGVVGIDVTAQDTFGWTALHEASSAGLGDVVEALLNVPGIDVNARDNEHCTPLYMAASSGDADVVTLLANADGIVINASDRDDFAPLHVAAYNGHADAVRALINAAGITVDATDSEGQTALDRATAEGHYDVMEILKGKRRHVE</sequence>
<accession>A0A0G4IWI7</accession>
<evidence type="ECO:0000313" key="5">
    <source>
        <dbReference type="EMBL" id="CEO99678.1"/>
    </source>
</evidence>
<organism evidence="5 6">
    <name type="scientific">Plasmodiophora brassicae</name>
    <name type="common">Clubroot disease agent</name>
    <dbReference type="NCBI Taxonomy" id="37360"/>
    <lineage>
        <taxon>Eukaryota</taxon>
        <taxon>Sar</taxon>
        <taxon>Rhizaria</taxon>
        <taxon>Endomyxa</taxon>
        <taxon>Phytomyxea</taxon>
        <taxon>Plasmodiophorida</taxon>
        <taxon>Plasmodiophoridae</taxon>
        <taxon>Plasmodiophora</taxon>
    </lineage>
</organism>
<dbReference type="InterPro" id="IPR011333">
    <property type="entry name" value="SKP1/BTB/POZ_sf"/>
</dbReference>
<dbReference type="GO" id="GO:0003723">
    <property type="term" value="F:RNA binding"/>
    <property type="evidence" value="ECO:0007669"/>
    <property type="project" value="TreeGrafter"/>
</dbReference>
<feature type="compositionally biased region" description="Gly residues" evidence="4">
    <location>
        <begin position="1"/>
        <end position="10"/>
    </location>
</feature>